<feature type="compositionally biased region" description="Acidic residues" evidence="1">
    <location>
        <begin position="545"/>
        <end position="555"/>
    </location>
</feature>
<protein>
    <submittedName>
        <fullName evidence="2">Uncharacterized protein</fullName>
    </submittedName>
</protein>
<dbReference type="InterPro" id="IPR035979">
    <property type="entry name" value="RBD_domain_sf"/>
</dbReference>
<feature type="region of interest" description="Disordered" evidence="1">
    <location>
        <begin position="424"/>
        <end position="470"/>
    </location>
</feature>
<dbReference type="SUPFAM" id="SSF54928">
    <property type="entry name" value="RNA-binding domain, RBD"/>
    <property type="match status" value="1"/>
</dbReference>
<keyword evidence="3" id="KW-1185">Reference proteome</keyword>
<accession>A0AA36IZL5</accession>
<feature type="region of interest" description="Disordered" evidence="1">
    <location>
        <begin position="101"/>
        <end position="194"/>
    </location>
</feature>
<comment type="caution">
    <text evidence="2">The sequence shown here is derived from an EMBL/GenBank/DDBJ whole genome shotgun (WGS) entry which is preliminary data.</text>
</comment>
<dbReference type="EMBL" id="CAUJNA010003247">
    <property type="protein sequence ID" value="CAJ1396903.1"/>
    <property type="molecule type" value="Genomic_DNA"/>
</dbReference>
<evidence type="ECO:0000313" key="3">
    <source>
        <dbReference type="Proteomes" id="UP001178507"/>
    </source>
</evidence>
<name>A0AA36IZL5_9DINO</name>
<proteinExistence type="predicted"/>
<dbReference type="GO" id="GO:0003676">
    <property type="term" value="F:nucleic acid binding"/>
    <property type="evidence" value="ECO:0007669"/>
    <property type="project" value="InterPro"/>
</dbReference>
<dbReference type="AlphaFoldDB" id="A0AA36IZL5"/>
<reference evidence="2" key="1">
    <citation type="submission" date="2023-08" db="EMBL/GenBank/DDBJ databases">
        <authorList>
            <person name="Chen Y."/>
            <person name="Shah S."/>
            <person name="Dougan E. K."/>
            <person name="Thang M."/>
            <person name="Chan C."/>
        </authorList>
    </citation>
    <scope>NUCLEOTIDE SEQUENCE</scope>
</reference>
<gene>
    <name evidence="2" type="ORF">EVOR1521_LOCUS21031</name>
</gene>
<feature type="region of interest" description="Disordered" evidence="1">
    <location>
        <begin position="515"/>
        <end position="565"/>
    </location>
</feature>
<sequence>MPASPSPGPRGYFPPGLVKDSVPTLALEELVRPTAAELKIAAEGHGAKTGAKSLCEIEVKEVAFDMHDEKVQEDLADRLIAFLDEGEFLLLASALTTNGYPREPGDKESTEFWPGFKDARPPARIKVQNRPLDRTNPGANSAQNLSLEELLDLSASNNPKPKPNRMMPAVPQSGPPAPHAPAQAQGASGRGNAAEVDMAPKQAMHTQDPAATQRAAAQEANMTMQMMHAPDSAAAAQANMMQMQMMQMVADSAAAQANMVPTQMMHMQNSAAAAQANMVPTQMMQMQNSAAQANMMSTQMMQMQQSAASQANVAPTQMMQMNHSAVGAQANMQMMQMQQQVAAAQEANMAQMMQLQHSAAAQEMMQMQHSAAAQEANLAQMMQMQNSAAAQEMMHLQHAQEANMAQMMQMQHPQEANMAQMLQMQHSPATQEAWPGPLGRPSSPDSATKEATPLPESAPGLVARQDFNLDPTSATQDAFKLLRRMEDGQEDWLPEFMSLLGQMLPLAKRKLEGSLASGASEASKMEDEASRGRDSGNSGASERNADDEDVEDADPESGPRTHKAKDITSVLLRNLPLDYSQQKALDLIDGRGFRDLYDLLLWFPSKKNSRRQTSTIFVNFRSPEFAQRFWQEFHSQRRAEGKLNVSTASVQGFTNNFVKYWHLTQKEAGNICRPYFARDMLDQVTPETMVQARKIQDQLRNEGAPCGQTPRW</sequence>
<dbReference type="Proteomes" id="UP001178507">
    <property type="component" value="Unassembled WGS sequence"/>
</dbReference>
<feature type="compositionally biased region" description="Basic and acidic residues" evidence="1">
    <location>
        <begin position="523"/>
        <end position="534"/>
    </location>
</feature>
<organism evidence="2 3">
    <name type="scientific">Effrenium voratum</name>
    <dbReference type="NCBI Taxonomy" id="2562239"/>
    <lineage>
        <taxon>Eukaryota</taxon>
        <taxon>Sar</taxon>
        <taxon>Alveolata</taxon>
        <taxon>Dinophyceae</taxon>
        <taxon>Suessiales</taxon>
        <taxon>Symbiodiniaceae</taxon>
        <taxon>Effrenium</taxon>
    </lineage>
</organism>
<evidence type="ECO:0000313" key="2">
    <source>
        <dbReference type="EMBL" id="CAJ1396903.1"/>
    </source>
</evidence>
<feature type="compositionally biased region" description="Low complexity" evidence="1">
    <location>
        <begin position="144"/>
        <end position="159"/>
    </location>
</feature>
<evidence type="ECO:0000256" key="1">
    <source>
        <dbReference type="SAM" id="MobiDB-lite"/>
    </source>
</evidence>